<evidence type="ECO:0000313" key="2">
    <source>
        <dbReference type="EMBL" id="EXJ81223.1"/>
    </source>
</evidence>
<sequence>MPDTDFDWTDFTLIPGHISCGLVPWTRERMVMPVEQFSSVVEFANSCYRYLYVDSMPDLPHRPPTVVNDLLRDKMKRKGRQKAENNDKGGQSMLGLRPPTALAFTDFGLGILFCDLSTKLLVAARSLLWGGGSTPILTPPPPPSPEEACRIRSKAASDLLSLIPKSVARRFFGAASRGNTTRVPAAGGDDIDIDGGGATAADSDDEVQREVEERILGWTDDVEMNKFVVYAVLEHVVLRLIPEMVGKTPSELLAERGVSLTETSDMDGDVNGHGEKEKRQSDTVK</sequence>
<feature type="compositionally biased region" description="Basic and acidic residues" evidence="1">
    <location>
        <begin position="270"/>
        <end position="285"/>
    </location>
</feature>
<gene>
    <name evidence="2" type="ORF">A1O3_07513</name>
</gene>
<dbReference type="OrthoDB" id="5582218at2759"/>
<feature type="region of interest" description="Disordered" evidence="1">
    <location>
        <begin position="76"/>
        <end position="95"/>
    </location>
</feature>
<feature type="region of interest" description="Disordered" evidence="1">
    <location>
        <begin position="262"/>
        <end position="285"/>
    </location>
</feature>
<dbReference type="HOGENOM" id="CLU_976591_0_0_1"/>
<dbReference type="STRING" id="1182542.W9XLX2"/>
<dbReference type="RefSeq" id="XP_007735811.1">
    <property type="nucleotide sequence ID" value="XM_007737621.1"/>
</dbReference>
<evidence type="ECO:0000256" key="1">
    <source>
        <dbReference type="SAM" id="MobiDB-lite"/>
    </source>
</evidence>
<evidence type="ECO:0000313" key="3">
    <source>
        <dbReference type="Proteomes" id="UP000019478"/>
    </source>
</evidence>
<comment type="caution">
    <text evidence="2">The sequence shown here is derived from an EMBL/GenBank/DDBJ whole genome shotgun (WGS) entry which is preliminary data.</text>
</comment>
<keyword evidence="3" id="KW-1185">Reference proteome</keyword>
<dbReference type="EMBL" id="AMGY01000006">
    <property type="protein sequence ID" value="EXJ81223.1"/>
    <property type="molecule type" value="Genomic_DNA"/>
</dbReference>
<dbReference type="GeneID" id="19171611"/>
<organism evidence="2 3">
    <name type="scientific">Capronia epimyces CBS 606.96</name>
    <dbReference type="NCBI Taxonomy" id="1182542"/>
    <lineage>
        <taxon>Eukaryota</taxon>
        <taxon>Fungi</taxon>
        <taxon>Dikarya</taxon>
        <taxon>Ascomycota</taxon>
        <taxon>Pezizomycotina</taxon>
        <taxon>Eurotiomycetes</taxon>
        <taxon>Chaetothyriomycetidae</taxon>
        <taxon>Chaetothyriales</taxon>
        <taxon>Herpotrichiellaceae</taxon>
        <taxon>Capronia</taxon>
    </lineage>
</organism>
<dbReference type="AlphaFoldDB" id="W9XLX2"/>
<name>W9XLX2_9EURO</name>
<feature type="region of interest" description="Disordered" evidence="1">
    <location>
        <begin position="183"/>
        <end position="205"/>
    </location>
</feature>
<reference evidence="2 3" key="1">
    <citation type="submission" date="2013-03" db="EMBL/GenBank/DDBJ databases">
        <title>The Genome Sequence of Capronia epimyces CBS 606.96.</title>
        <authorList>
            <consortium name="The Broad Institute Genomics Platform"/>
            <person name="Cuomo C."/>
            <person name="de Hoog S."/>
            <person name="Gorbushina A."/>
            <person name="Walker B."/>
            <person name="Young S.K."/>
            <person name="Zeng Q."/>
            <person name="Gargeya S."/>
            <person name="Fitzgerald M."/>
            <person name="Haas B."/>
            <person name="Abouelleil A."/>
            <person name="Allen A.W."/>
            <person name="Alvarado L."/>
            <person name="Arachchi H.M."/>
            <person name="Berlin A.M."/>
            <person name="Chapman S.B."/>
            <person name="Gainer-Dewar J."/>
            <person name="Goldberg J."/>
            <person name="Griggs A."/>
            <person name="Gujja S."/>
            <person name="Hansen M."/>
            <person name="Howarth C."/>
            <person name="Imamovic A."/>
            <person name="Ireland A."/>
            <person name="Larimer J."/>
            <person name="McCowan C."/>
            <person name="Murphy C."/>
            <person name="Pearson M."/>
            <person name="Poon T.W."/>
            <person name="Priest M."/>
            <person name="Roberts A."/>
            <person name="Saif S."/>
            <person name="Shea T."/>
            <person name="Sisk P."/>
            <person name="Sykes S."/>
            <person name="Wortman J."/>
            <person name="Nusbaum C."/>
            <person name="Birren B."/>
        </authorList>
    </citation>
    <scope>NUCLEOTIDE SEQUENCE [LARGE SCALE GENOMIC DNA]</scope>
    <source>
        <strain evidence="2 3">CBS 606.96</strain>
    </source>
</reference>
<accession>W9XLX2</accession>
<dbReference type="Proteomes" id="UP000019478">
    <property type="component" value="Unassembled WGS sequence"/>
</dbReference>
<proteinExistence type="predicted"/>
<protein>
    <submittedName>
        <fullName evidence="2">Uncharacterized protein</fullName>
    </submittedName>
</protein>